<feature type="compositionally biased region" description="Basic and acidic residues" evidence="1">
    <location>
        <begin position="466"/>
        <end position="487"/>
    </location>
</feature>
<gene>
    <name evidence="2" type="ORF">RQC66_40335</name>
</gene>
<name>A0ABU3M6C0_9ACTN</name>
<dbReference type="Proteomes" id="UP001257948">
    <property type="component" value="Unassembled WGS sequence"/>
</dbReference>
<dbReference type="EMBL" id="JAVTLL010000042">
    <property type="protein sequence ID" value="MDT7846985.1"/>
    <property type="molecule type" value="Genomic_DNA"/>
</dbReference>
<protein>
    <submittedName>
        <fullName evidence="2">Uncharacterized protein</fullName>
    </submittedName>
</protein>
<comment type="caution">
    <text evidence="2">The sequence shown here is derived from an EMBL/GenBank/DDBJ whole genome shotgun (WGS) entry which is preliminary data.</text>
</comment>
<sequence>MRFSEVFGVPITSDDDWFDAFLPADTNLFIDPFLIWEEKTGHWAGAHEHLIDFFEMVFELVKESGGNGDSLSWKQAQKLLLFPEPYEFCLGVSEGTPLGSGSGRGLQTEMLEGVKVATGLGMNRIAHMEMLTLFQGGMGVDRLSDMTCNILKSYFISYTQEVARRHGIPMQRAKVTNAAWDREFCRWKEGAVELPINPYIGKPVILTPEKFLKDIPIATPDGLWSYAWSTASDQLRGDLTFDIARNVGRREKAKLARQNPDVVALYLKHLEEEEKKPYPVDQDPRMRVKWYELGSEFAERSNLSFVPQAPEEFERFVEAVIESYRHNIEEQDGWQLLWHKGHSREERAAQNLFRSTVIHYCRANDIDLTGESNAGRGPVDFKFSQGWSRRALVEMKLVRNSKFWDGVLAQQPQYQVSEEVSIGFFVAIGYKDAECHPDIKRKIENAAALISQHTGKKIKGILVDARPKESASKLHDSDLSDALKREGSAPSVEDQPEESSDEGGAEQP</sequence>
<accession>A0ABU3M6C0</accession>
<keyword evidence="3" id="KW-1185">Reference proteome</keyword>
<organism evidence="2 3">
    <name type="scientific">Streptomyces justiciae</name>
    <dbReference type="NCBI Taxonomy" id="2780140"/>
    <lineage>
        <taxon>Bacteria</taxon>
        <taxon>Bacillati</taxon>
        <taxon>Actinomycetota</taxon>
        <taxon>Actinomycetes</taxon>
        <taxon>Kitasatosporales</taxon>
        <taxon>Streptomycetaceae</taxon>
        <taxon>Streptomyces</taxon>
    </lineage>
</organism>
<feature type="region of interest" description="Disordered" evidence="1">
    <location>
        <begin position="466"/>
        <end position="508"/>
    </location>
</feature>
<evidence type="ECO:0000256" key="1">
    <source>
        <dbReference type="SAM" id="MobiDB-lite"/>
    </source>
</evidence>
<feature type="compositionally biased region" description="Acidic residues" evidence="1">
    <location>
        <begin position="494"/>
        <end position="508"/>
    </location>
</feature>
<evidence type="ECO:0000313" key="2">
    <source>
        <dbReference type="EMBL" id="MDT7846985.1"/>
    </source>
</evidence>
<evidence type="ECO:0000313" key="3">
    <source>
        <dbReference type="Proteomes" id="UP001257948"/>
    </source>
</evidence>
<dbReference type="RefSeq" id="WP_314207200.1">
    <property type="nucleotide sequence ID" value="NZ_JAVTLL010000042.1"/>
</dbReference>
<proteinExistence type="predicted"/>
<reference evidence="3" key="1">
    <citation type="submission" date="2023-07" db="EMBL/GenBank/DDBJ databases">
        <title>Draft genome sequence of the endophytic actinobacterium Streptomyces justiciae WPN32, a potential antibiotic producer.</title>
        <authorList>
            <person name="Yasawong M."/>
            <person name="Pana W."/>
            <person name="Ganta P."/>
            <person name="Santapan N."/>
            <person name="Songngamsuk T."/>
            <person name="Phatcharaharikarn M."/>
            <person name="Kerdtoob S."/>
            <person name="Nantapong N."/>
        </authorList>
    </citation>
    <scope>NUCLEOTIDE SEQUENCE [LARGE SCALE GENOMIC DNA]</scope>
    <source>
        <strain evidence="3">WPN32</strain>
    </source>
</reference>